<keyword evidence="2" id="KW-1185">Reference proteome</keyword>
<organism evidence="1 2">
    <name type="scientific">Aaosphaeria arxii CBS 175.79</name>
    <dbReference type="NCBI Taxonomy" id="1450172"/>
    <lineage>
        <taxon>Eukaryota</taxon>
        <taxon>Fungi</taxon>
        <taxon>Dikarya</taxon>
        <taxon>Ascomycota</taxon>
        <taxon>Pezizomycotina</taxon>
        <taxon>Dothideomycetes</taxon>
        <taxon>Pleosporomycetidae</taxon>
        <taxon>Pleosporales</taxon>
        <taxon>Pleosporales incertae sedis</taxon>
        <taxon>Aaosphaeria</taxon>
    </lineage>
</organism>
<proteinExistence type="predicted"/>
<dbReference type="AlphaFoldDB" id="A0A6A5XWA8"/>
<name>A0A6A5XWA8_9PLEO</name>
<dbReference type="EMBL" id="ML978068">
    <property type="protein sequence ID" value="KAF2017615.1"/>
    <property type="molecule type" value="Genomic_DNA"/>
</dbReference>
<dbReference type="RefSeq" id="XP_033385954.1">
    <property type="nucleotide sequence ID" value="XM_033521306.1"/>
</dbReference>
<sequence>MSIISEASTCSPRTGRLLRWHSTMVTCSALLGSDLLCNALLSTVYSAMPWPVLSCHVYRTQLYAQYYEMSFRTSIMYILHSVRNLLTCSYAHHRHKFMYNSITPPRLHRFPSLWTCACTTEKLQP</sequence>
<protein>
    <submittedName>
        <fullName evidence="1">Uncharacterized protein</fullName>
    </submittedName>
</protein>
<evidence type="ECO:0000313" key="2">
    <source>
        <dbReference type="Proteomes" id="UP000799778"/>
    </source>
</evidence>
<evidence type="ECO:0000313" key="1">
    <source>
        <dbReference type="EMBL" id="KAF2017615.1"/>
    </source>
</evidence>
<dbReference type="GeneID" id="54278703"/>
<accession>A0A6A5XWA8</accession>
<gene>
    <name evidence="1" type="ORF">BU24DRAFT_154258</name>
</gene>
<reference evidence="1" key="1">
    <citation type="journal article" date="2020" name="Stud. Mycol.">
        <title>101 Dothideomycetes genomes: a test case for predicting lifestyles and emergence of pathogens.</title>
        <authorList>
            <person name="Haridas S."/>
            <person name="Albert R."/>
            <person name="Binder M."/>
            <person name="Bloem J."/>
            <person name="Labutti K."/>
            <person name="Salamov A."/>
            <person name="Andreopoulos B."/>
            <person name="Baker S."/>
            <person name="Barry K."/>
            <person name="Bills G."/>
            <person name="Bluhm B."/>
            <person name="Cannon C."/>
            <person name="Castanera R."/>
            <person name="Culley D."/>
            <person name="Daum C."/>
            <person name="Ezra D."/>
            <person name="Gonzalez J."/>
            <person name="Henrissat B."/>
            <person name="Kuo A."/>
            <person name="Liang C."/>
            <person name="Lipzen A."/>
            <person name="Lutzoni F."/>
            <person name="Magnuson J."/>
            <person name="Mondo S."/>
            <person name="Nolan M."/>
            <person name="Ohm R."/>
            <person name="Pangilinan J."/>
            <person name="Park H.-J."/>
            <person name="Ramirez L."/>
            <person name="Alfaro M."/>
            <person name="Sun H."/>
            <person name="Tritt A."/>
            <person name="Yoshinaga Y."/>
            <person name="Zwiers L.-H."/>
            <person name="Turgeon B."/>
            <person name="Goodwin S."/>
            <person name="Spatafora J."/>
            <person name="Crous P."/>
            <person name="Grigoriev I."/>
        </authorList>
    </citation>
    <scope>NUCLEOTIDE SEQUENCE</scope>
    <source>
        <strain evidence="1">CBS 175.79</strain>
    </source>
</reference>
<dbReference type="Proteomes" id="UP000799778">
    <property type="component" value="Unassembled WGS sequence"/>
</dbReference>